<sequence length="297" mass="34717">MNKEEVRKLLKKLRKYEIAIRKAITTQMQGDFHSVFKGSGITFDDVRPYQYGDDIRSIDWNATAKGHSVYVKTYREEREQIVYLVLDVSASQEIGNQGQQKMDVGKEICGVLALSAIKEASQVGLFCFSERKEVYVRPSKGDKHAYQIISKLYNLVPSSTRTDINNAIRYLLNIIKRRSIVIFVSDFIDEDYDYNLRALARKHDLIVVHLSDRRETQLPSLGIVPVYDKESRKTLWVNSSSSFFRNRINKTYGHTREHLEEFCRKYQANYLPVDTEEDYVPKLIRLFRVRSRVRKNA</sequence>
<dbReference type="InterPro" id="IPR002035">
    <property type="entry name" value="VWF_A"/>
</dbReference>
<evidence type="ECO:0000259" key="1">
    <source>
        <dbReference type="SMART" id="SM00327"/>
    </source>
</evidence>
<dbReference type="Pfam" id="PF01882">
    <property type="entry name" value="DUF58"/>
    <property type="match status" value="1"/>
</dbReference>
<feature type="domain" description="VWFA" evidence="1">
    <location>
        <begin position="79"/>
        <end position="243"/>
    </location>
</feature>
<dbReference type="InterPro" id="IPR036465">
    <property type="entry name" value="vWFA_dom_sf"/>
</dbReference>
<organism evidence="2">
    <name type="scientific">Roseihalotalea indica</name>
    <dbReference type="NCBI Taxonomy" id="2867963"/>
    <lineage>
        <taxon>Bacteria</taxon>
        <taxon>Pseudomonadati</taxon>
        <taxon>Bacteroidota</taxon>
        <taxon>Cytophagia</taxon>
        <taxon>Cytophagales</taxon>
        <taxon>Catalimonadaceae</taxon>
        <taxon>Roseihalotalea</taxon>
    </lineage>
</organism>
<proteinExistence type="predicted"/>
<name>A0AA49JFX6_9BACT</name>
<dbReference type="PANTHER" id="PTHR33608">
    <property type="entry name" value="BLL2464 PROTEIN"/>
    <property type="match status" value="1"/>
</dbReference>
<dbReference type="SMART" id="SM00327">
    <property type="entry name" value="VWA"/>
    <property type="match status" value="1"/>
</dbReference>
<gene>
    <name evidence="2" type="ORF">K4G66_10215</name>
</gene>
<dbReference type="AlphaFoldDB" id="A0AA49JFX6"/>
<accession>A0AA49JFX6</accession>
<reference evidence="2" key="2">
    <citation type="journal article" date="2024" name="Antonie Van Leeuwenhoek">
        <title>Roseihalotalea indica gen. nov., sp. nov., a halophilic Bacteroidetes from mesopelagic Southwest Indian Ocean with higher carbohydrate metabolic potential.</title>
        <authorList>
            <person name="Chen B."/>
            <person name="Zhang M."/>
            <person name="Lin D."/>
            <person name="Ye J."/>
            <person name="Tang K."/>
        </authorList>
    </citation>
    <scope>NUCLEOTIDE SEQUENCE</scope>
    <source>
        <strain evidence="2">TK19036</strain>
    </source>
</reference>
<dbReference type="SUPFAM" id="SSF53300">
    <property type="entry name" value="vWA-like"/>
    <property type="match status" value="1"/>
</dbReference>
<dbReference type="InterPro" id="IPR002881">
    <property type="entry name" value="DUF58"/>
</dbReference>
<dbReference type="EMBL" id="CP120682">
    <property type="protein sequence ID" value="WKN39071.1"/>
    <property type="molecule type" value="Genomic_DNA"/>
</dbReference>
<reference evidence="2" key="1">
    <citation type="journal article" date="2023" name="Comput. Struct. Biotechnol. J.">
        <title>Discovery of a novel marine Bacteroidetes with a rich repertoire of carbohydrate-active enzymes.</title>
        <authorList>
            <person name="Chen B."/>
            <person name="Liu G."/>
            <person name="Chen Q."/>
            <person name="Wang H."/>
            <person name="Liu L."/>
            <person name="Tang K."/>
        </authorList>
    </citation>
    <scope>NUCLEOTIDE SEQUENCE</scope>
    <source>
        <strain evidence="2">TK19036</strain>
    </source>
</reference>
<dbReference type="Gene3D" id="3.40.50.410">
    <property type="entry name" value="von Willebrand factor, type A domain"/>
    <property type="match status" value="1"/>
</dbReference>
<dbReference type="PANTHER" id="PTHR33608:SF6">
    <property type="entry name" value="BLL2464 PROTEIN"/>
    <property type="match status" value="1"/>
</dbReference>
<dbReference type="CDD" id="cd00198">
    <property type="entry name" value="vWFA"/>
    <property type="match status" value="1"/>
</dbReference>
<evidence type="ECO:0000313" key="2">
    <source>
        <dbReference type="EMBL" id="WKN39071.1"/>
    </source>
</evidence>
<protein>
    <submittedName>
        <fullName evidence="2">DUF58 domain-containing protein</fullName>
    </submittedName>
</protein>